<evidence type="ECO:0008006" key="3">
    <source>
        <dbReference type="Google" id="ProtNLM"/>
    </source>
</evidence>
<dbReference type="EMBL" id="CP119312">
    <property type="protein sequence ID" value="WEK06078.1"/>
    <property type="molecule type" value="Genomic_DNA"/>
</dbReference>
<accession>A0AAJ5VYY1</accession>
<reference evidence="1" key="1">
    <citation type="submission" date="2023-03" db="EMBL/GenBank/DDBJ databases">
        <title>Andean soil-derived lignocellulolytic bacterial consortium as a source of novel taxa and putative plastic-active enzymes.</title>
        <authorList>
            <person name="Diaz-Garcia L."/>
            <person name="Chuvochina M."/>
            <person name="Feuerriegel G."/>
            <person name="Bunk B."/>
            <person name="Sproer C."/>
            <person name="Streit W.R."/>
            <person name="Rodriguez L.M."/>
            <person name="Overmann J."/>
            <person name="Jimenez D.J."/>
        </authorList>
    </citation>
    <scope>NUCLEOTIDE SEQUENCE</scope>
    <source>
        <strain evidence="1">MAG 4196</strain>
    </source>
</reference>
<sequence>MASTIGKRTLRALEKDGSDLQDALLDRISDLRSELADLSKAVNNYGGNTFDDIQHNALAIAKEVRHQGSVALREANKQAHVATKAVQENPIPALAVLGTIALLSALLFRRD</sequence>
<evidence type="ECO:0000313" key="2">
    <source>
        <dbReference type="Proteomes" id="UP001217476"/>
    </source>
</evidence>
<protein>
    <recommendedName>
        <fullName evidence="3">DUF883 domain-containing protein</fullName>
    </recommendedName>
</protein>
<dbReference type="Proteomes" id="UP001217476">
    <property type="component" value="Chromosome"/>
</dbReference>
<gene>
    <name evidence="1" type="ORF">P0Y65_07440</name>
</gene>
<organism evidence="1 2">
    <name type="scientific">Candidatus Devosia phytovorans</name>
    <dbReference type="NCBI Taxonomy" id="3121372"/>
    <lineage>
        <taxon>Bacteria</taxon>
        <taxon>Pseudomonadati</taxon>
        <taxon>Pseudomonadota</taxon>
        <taxon>Alphaproteobacteria</taxon>
        <taxon>Hyphomicrobiales</taxon>
        <taxon>Devosiaceae</taxon>
        <taxon>Devosia</taxon>
    </lineage>
</organism>
<proteinExistence type="predicted"/>
<evidence type="ECO:0000313" key="1">
    <source>
        <dbReference type="EMBL" id="WEK06078.1"/>
    </source>
</evidence>
<dbReference type="AlphaFoldDB" id="A0AAJ5VYY1"/>
<name>A0AAJ5VYY1_9HYPH</name>